<feature type="region of interest" description="Disordered" evidence="1">
    <location>
        <begin position="149"/>
        <end position="178"/>
    </location>
</feature>
<dbReference type="AlphaFoldDB" id="A0A210PMA5"/>
<gene>
    <name evidence="2" type="ORF">KP79_PYT07909</name>
</gene>
<comment type="caution">
    <text evidence="2">The sequence shown here is derived from an EMBL/GenBank/DDBJ whole genome shotgun (WGS) entry which is preliminary data.</text>
</comment>
<dbReference type="Proteomes" id="UP000242188">
    <property type="component" value="Unassembled WGS sequence"/>
</dbReference>
<protein>
    <submittedName>
        <fullName evidence="2">Uncharacterized protein</fullName>
    </submittedName>
</protein>
<keyword evidence="3" id="KW-1185">Reference proteome</keyword>
<accession>A0A210PMA5</accession>
<evidence type="ECO:0000256" key="1">
    <source>
        <dbReference type="SAM" id="MobiDB-lite"/>
    </source>
</evidence>
<feature type="compositionally biased region" description="Polar residues" evidence="1">
    <location>
        <begin position="18"/>
        <end position="33"/>
    </location>
</feature>
<feature type="compositionally biased region" description="Basic and acidic residues" evidence="1">
    <location>
        <begin position="1"/>
        <end position="11"/>
    </location>
</feature>
<sequence>MKKQGTVDRLKIKGTPAPRNTPTSPLLSMSKANRASNPNVAAVDRSYEFVLRKANRKALEQMPAGPSHITRRMDFLNRIQNANFGISTMDSPYITSEGTVVDDQPKFVLCGQPLNGCSSKSFVKYFSDQRVGSYKTSAQEMYRARHNIKTRARSEPAWRTTDNRNGDSSSAKTEFKDNRSMHSSSFISVPSSASESVTFPAMRPSPVDRNKSSFELKGRSFKPVNGLNLGFSSSVSGDFVISKSPSRVSKDDKKETVNTTTAPNESGKAGSAFLHINNDPQEVTIAPENGTEFPKYNKSFAKKGVRFFNNPYRLLKNRERQVAIRTQNLDMKSVQKITNMNTDNPSESEKVLENLPKGESSEQLLLEMMFDVNGQRTRRSHVSGKYSDIALHRDLDEYMVVRTPPSSTRDSPVKSHRGKSGRRYLDELEEESHWAGNDISEARIINRIST</sequence>
<dbReference type="OrthoDB" id="6148903at2759"/>
<organism evidence="2 3">
    <name type="scientific">Mizuhopecten yessoensis</name>
    <name type="common">Japanese scallop</name>
    <name type="synonym">Patinopecten yessoensis</name>
    <dbReference type="NCBI Taxonomy" id="6573"/>
    <lineage>
        <taxon>Eukaryota</taxon>
        <taxon>Metazoa</taxon>
        <taxon>Spiralia</taxon>
        <taxon>Lophotrochozoa</taxon>
        <taxon>Mollusca</taxon>
        <taxon>Bivalvia</taxon>
        <taxon>Autobranchia</taxon>
        <taxon>Pteriomorphia</taxon>
        <taxon>Pectinida</taxon>
        <taxon>Pectinoidea</taxon>
        <taxon>Pectinidae</taxon>
        <taxon>Mizuhopecten</taxon>
    </lineage>
</organism>
<evidence type="ECO:0000313" key="2">
    <source>
        <dbReference type="EMBL" id="OWF37625.1"/>
    </source>
</evidence>
<dbReference type="EMBL" id="NEDP02005585">
    <property type="protein sequence ID" value="OWF37625.1"/>
    <property type="molecule type" value="Genomic_DNA"/>
</dbReference>
<feature type="region of interest" description="Disordered" evidence="1">
    <location>
        <begin position="243"/>
        <end position="272"/>
    </location>
</feature>
<reference evidence="2 3" key="1">
    <citation type="journal article" date="2017" name="Nat. Ecol. Evol.">
        <title>Scallop genome provides insights into evolution of bilaterian karyotype and development.</title>
        <authorList>
            <person name="Wang S."/>
            <person name="Zhang J."/>
            <person name="Jiao W."/>
            <person name="Li J."/>
            <person name="Xun X."/>
            <person name="Sun Y."/>
            <person name="Guo X."/>
            <person name="Huan P."/>
            <person name="Dong B."/>
            <person name="Zhang L."/>
            <person name="Hu X."/>
            <person name="Sun X."/>
            <person name="Wang J."/>
            <person name="Zhao C."/>
            <person name="Wang Y."/>
            <person name="Wang D."/>
            <person name="Huang X."/>
            <person name="Wang R."/>
            <person name="Lv J."/>
            <person name="Li Y."/>
            <person name="Zhang Z."/>
            <person name="Liu B."/>
            <person name="Lu W."/>
            <person name="Hui Y."/>
            <person name="Liang J."/>
            <person name="Zhou Z."/>
            <person name="Hou R."/>
            <person name="Li X."/>
            <person name="Liu Y."/>
            <person name="Li H."/>
            <person name="Ning X."/>
            <person name="Lin Y."/>
            <person name="Zhao L."/>
            <person name="Xing Q."/>
            <person name="Dou J."/>
            <person name="Li Y."/>
            <person name="Mao J."/>
            <person name="Guo H."/>
            <person name="Dou H."/>
            <person name="Li T."/>
            <person name="Mu C."/>
            <person name="Jiang W."/>
            <person name="Fu Q."/>
            <person name="Fu X."/>
            <person name="Miao Y."/>
            <person name="Liu J."/>
            <person name="Yu Q."/>
            <person name="Li R."/>
            <person name="Liao H."/>
            <person name="Li X."/>
            <person name="Kong Y."/>
            <person name="Jiang Z."/>
            <person name="Chourrout D."/>
            <person name="Li R."/>
            <person name="Bao Z."/>
        </authorList>
    </citation>
    <scope>NUCLEOTIDE SEQUENCE [LARGE SCALE GENOMIC DNA]</scope>
    <source>
        <strain evidence="2 3">PY_sf001</strain>
    </source>
</reference>
<feature type="region of interest" description="Disordered" evidence="1">
    <location>
        <begin position="1"/>
        <end position="33"/>
    </location>
</feature>
<proteinExistence type="predicted"/>
<name>A0A210PMA5_MIZYE</name>
<evidence type="ECO:0000313" key="3">
    <source>
        <dbReference type="Proteomes" id="UP000242188"/>
    </source>
</evidence>
<feature type="compositionally biased region" description="Basic and acidic residues" evidence="1">
    <location>
        <begin position="152"/>
        <end position="165"/>
    </location>
</feature>